<dbReference type="Proteomes" id="UP000005239">
    <property type="component" value="Unassembled WGS sequence"/>
</dbReference>
<feature type="transmembrane region" description="Helical" evidence="3">
    <location>
        <begin position="1072"/>
        <end position="1097"/>
    </location>
</feature>
<protein>
    <submittedName>
        <fullName evidence="6">Tyr recombinase domain-containing protein</fullName>
    </submittedName>
</protein>
<keyword evidence="3" id="KW-0812">Transmembrane</keyword>
<feature type="region of interest" description="Disordered" evidence="2">
    <location>
        <begin position="985"/>
        <end position="1005"/>
    </location>
</feature>
<keyword evidence="4" id="KW-0732">Signal</keyword>
<organism evidence="6 7">
    <name type="scientific">Pristionchus pacificus</name>
    <name type="common">Parasitic nematode worm</name>
    <dbReference type="NCBI Taxonomy" id="54126"/>
    <lineage>
        <taxon>Eukaryota</taxon>
        <taxon>Metazoa</taxon>
        <taxon>Ecdysozoa</taxon>
        <taxon>Nematoda</taxon>
        <taxon>Chromadorea</taxon>
        <taxon>Rhabditida</taxon>
        <taxon>Rhabditina</taxon>
        <taxon>Diplogasteromorpha</taxon>
        <taxon>Diplogasteroidea</taxon>
        <taxon>Neodiplogasteridae</taxon>
        <taxon>Pristionchus</taxon>
    </lineage>
</organism>
<keyword evidence="1" id="KW-0233">DNA recombination</keyword>
<keyword evidence="3" id="KW-0472">Membrane</keyword>
<keyword evidence="7" id="KW-1185">Reference proteome</keyword>
<evidence type="ECO:0000313" key="6">
    <source>
        <dbReference type="EnsemblMetazoa" id="PPA25884.1"/>
    </source>
</evidence>
<feature type="signal peptide" evidence="4">
    <location>
        <begin position="1"/>
        <end position="17"/>
    </location>
</feature>
<feature type="compositionally biased region" description="Low complexity" evidence="2">
    <location>
        <begin position="1127"/>
        <end position="1146"/>
    </location>
</feature>
<sequence length="1152" mass="127453">MRLPILVLLSTISAIYAATEPSIKPINLTRCGKLTEKYFECHVEASCLYGERKREMPMFLRRYYEKFHGKKNLDCKTVVVVRLSPAALLESKHRNTYEDKEIRRFEAEGWIDPAHYKIGVRFNVGQKIVMLSEDDGFTDDDDWIYGSFNDGMFPVFAGTYKPVKSSTGATHFTLTAQAQEGPRLCHYPVPYRRQRPEDKHICWDNRPQTMSDNSRLADGQEGGSIGGFSQEAMDHLLDLLSPRPTHVTPQLTRPGFSKQAEFNTLVLNKLEEARKDPSVLEAVIELIKERNSFLVLADKNPKLLDALDTAKAIEGASGTSPSPILQAMMIAQTLSQVHQTIGREERFHLRYPLASPFGTGHRLFPKRQVPSSPVSLPSPPTSHSSAHLPATALRAAIRAACSRSQQGIAARATSAGSRVTSERPVRNWREEDNRSSARRESEFVRNELRRLLSSGAIERAARPRVISPLSVAHGDRASLLSRALLHTVAAIRSRPSPLPRPSPCPLPREREESSTLREVRAVEFAVRTFEKEWEGKNVLFMGDNQGAVSILRKGSMIPEINEVAQRVEEIRTSIRANFKFLWIPRELNTDADLASREVDRDDWSIQDWVVERAVKRWGNPDIDMFADETNTKCERFVSRVPSRGAVAVNAFGDPSLWRDRALLWCVPPPSLLSQTLAWMRGTRAKGILGLPYWTSHPVFPSLFPPSSTPPFLKDYIMFPEGNHIITPSSGQSGVALRELMSKVATVDPELAPVLTRSLQGAKAPATMRVYKGSMKQLRVFARKKGIDPSCPSSLLIFALRRFHEGRSLSSLKILHSAYSHFCDPLPPFFANLLSSLFDCTRRSHPVTHHPKVPSSHIHTIVRFASLHPTDFHIVRCALGAALAYGALLRVSELISLRWSDLSWSEGLLRVSIRKAKNDQFSEGRETFISIGEESETLSLFDSYRSQVPLSVWVFPSMSHPLSHITSDSFRKDLYSLCSRVGISKRKEDPFPSPKPSINPQSPQSLSRITCNISRLPAVVHTTSMPSAGGATGQQQQAGDHPDAAPAAAAAAQQNAAAKSGESAAAATGGLPMFVIVIAIIAAIVCVVAVAAGGYYYVRRRRPNKEPRTEATQQETTSLIGKEEEKPASVAPATSSAAAAPAAPPSSGNEEAK</sequence>
<evidence type="ECO:0000313" key="7">
    <source>
        <dbReference type="Proteomes" id="UP000005239"/>
    </source>
</evidence>
<keyword evidence="3" id="KW-1133">Transmembrane helix</keyword>
<feature type="compositionally biased region" description="Basic and acidic residues" evidence="2">
    <location>
        <begin position="420"/>
        <end position="438"/>
    </location>
</feature>
<accession>A0A8R1YLJ8</accession>
<dbReference type="GO" id="GO:0015074">
    <property type="term" value="P:DNA integration"/>
    <property type="evidence" value="ECO:0007669"/>
    <property type="project" value="InterPro"/>
</dbReference>
<feature type="region of interest" description="Disordered" evidence="2">
    <location>
        <begin position="1103"/>
        <end position="1152"/>
    </location>
</feature>
<feature type="domain" description="Tyr recombinase" evidence="5">
    <location>
        <begin position="877"/>
        <end position="984"/>
    </location>
</feature>
<name>A0A8R1YLJ8_PRIPA</name>
<dbReference type="GO" id="GO:0003677">
    <property type="term" value="F:DNA binding"/>
    <property type="evidence" value="ECO:0007669"/>
    <property type="project" value="InterPro"/>
</dbReference>
<feature type="compositionally biased region" description="Low complexity" evidence="2">
    <location>
        <begin position="1032"/>
        <end position="1050"/>
    </location>
</feature>
<evidence type="ECO:0000256" key="4">
    <source>
        <dbReference type="SAM" id="SignalP"/>
    </source>
</evidence>
<dbReference type="InterPro" id="IPR002104">
    <property type="entry name" value="Integrase_catalytic"/>
</dbReference>
<dbReference type="InterPro" id="IPR011010">
    <property type="entry name" value="DNA_brk_join_enz"/>
</dbReference>
<dbReference type="EnsemblMetazoa" id="PPA25884.1">
    <property type="protein sequence ID" value="PPA25884.1"/>
    <property type="gene ID" value="WBGene00115438"/>
</dbReference>
<proteinExistence type="predicted"/>
<evidence type="ECO:0000259" key="5">
    <source>
        <dbReference type="Pfam" id="PF00589"/>
    </source>
</evidence>
<dbReference type="Gene3D" id="1.10.443.10">
    <property type="entry name" value="Intergrase catalytic core"/>
    <property type="match status" value="1"/>
</dbReference>
<dbReference type="Pfam" id="PF00589">
    <property type="entry name" value="Phage_integrase"/>
    <property type="match status" value="1"/>
</dbReference>
<dbReference type="PANTHER" id="PTHR33435">
    <property type="entry name" value="PROTEIN CBG21870-RELATED"/>
    <property type="match status" value="1"/>
</dbReference>
<evidence type="ECO:0000256" key="3">
    <source>
        <dbReference type="SAM" id="Phobius"/>
    </source>
</evidence>
<reference evidence="6" key="2">
    <citation type="submission" date="2022-06" db="UniProtKB">
        <authorList>
            <consortium name="EnsemblMetazoa"/>
        </authorList>
    </citation>
    <scope>IDENTIFICATION</scope>
    <source>
        <strain evidence="6">PS312</strain>
    </source>
</reference>
<feature type="compositionally biased region" description="Polar residues" evidence="2">
    <location>
        <begin position="1109"/>
        <end position="1118"/>
    </location>
</feature>
<evidence type="ECO:0000256" key="1">
    <source>
        <dbReference type="ARBA" id="ARBA00023172"/>
    </source>
</evidence>
<feature type="region of interest" description="Disordered" evidence="2">
    <location>
        <begin position="1022"/>
        <end position="1050"/>
    </location>
</feature>
<dbReference type="InterPro" id="IPR013762">
    <property type="entry name" value="Integrase-like_cat_sf"/>
</dbReference>
<dbReference type="SUPFAM" id="SSF56349">
    <property type="entry name" value="DNA breaking-rejoining enzymes"/>
    <property type="match status" value="1"/>
</dbReference>
<gene>
    <name evidence="6" type="primary">WBGene00115438</name>
</gene>
<reference evidence="7" key="1">
    <citation type="journal article" date="2008" name="Nat. Genet.">
        <title>The Pristionchus pacificus genome provides a unique perspective on nematode lifestyle and parasitism.</title>
        <authorList>
            <person name="Dieterich C."/>
            <person name="Clifton S.W."/>
            <person name="Schuster L.N."/>
            <person name="Chinwalla A."/>
            <person name="Delehaunty K."/>
            <person name="Dinkelacker I."/>
            <person name="Fulton L."/>
            <person name="Fulton R."/>
            <person name="Godfrey J."/>
            <person name="Minx P."/>
            <person name="Mitreva M."/>
            <person name="Roeseler W."/>
            <person name="Tian H."/>
            <person name="Witte H."/>
            <person name="Yang S.P."/>
            <person name="Wilson R.K."/>
            <person name="Sommer R.J."/>
        </authorList>
    </citation>
    <scope>NUCLEOTIDE SEQUENCE [LARGE SCALE GENOMIC DNA]</scope>
    <source>
        <strain evidence="7">PS312</strain>
    </source>
</reference>
<feature type="region of interest" description="Disordered" evidence="2">
    <location>
        <begin position="409"/>
        <end position="438"/>
    </location>
</feature>
<dbReference type="PANTHER" id="PTHR33435:SF3">
    <property type="entry name" value="PROTEIN CBG21870"/>
    <property type="match status" value="1"/>
</dbReference>
<feature type="chain" id="PRO_5035784326" evidence="4">
    <location>
        <begin position="18"/>
        <end position="1152"/>
    </location>
</feature>
<dbReference type="GO" id="GO:0006310">
    <property type="term" value="P:DNA recombination"/>
    <property type="evidence" value="ECO:0007669"/>
    <property type="project" value="UniProtKB-KW"/>
</dbReference>
<evidence type="ECO:0000256" key="2">
    <source>
        <dbReference type="SAM" id="MobiDB-lite"/>
    </source>
</evidence>
<dbReference type="AlphaFoldDB" id="A0A8R1YLJ8"/>